<dbReference type="SMART" id="SM00100">
    <property type="entry name" value="cNMP"/>
    <property type="match status" value="2"/>
</dbReference>
<dbReference type="InterPro" id="IPR012198">
    <property type="entry name" value="cAMP_dep_PK_reg_su"/>
</dbReference>
<evidence type="ECO:0000256" key="6">
    <source>
        <dbReference type="ARBA" id="ARBA00023149"/>
    </source>
</evidence>
<keyword evidence="5 7" id="KW-0547">Nucleotide-binding</keyword>
<dbReference type="PROSITE" id="PS00888">
    <property type="entry name" value="CNMP_BINDING_1"/>
    <property type="match status" value="1"/>
</dbReference>
<evidence type="ECO:0000256" key="4">
    <source>
        <dbReference type="ARBA" id="ARBA00022737"/>
    </source>
</evidence>
<feature type="binding site" evidence="7">
    <location>
        <position position="286"/>
    </location>
    <ligand>
        <name>3',5'-cyclic AMP</name>
        <dbReference type="ChEBI" id="CHEBI:58165"/>
        <label>2</label>
    </ligand>
</feature>
<dbReference type="GO" id="GO:0005829">
    <property type="term" value="C:cytosol"/>
    <property type="evidence" value="ECO:0007669"/>
    <property type="project" value="TreeGrafter"/>
</dbReference>
<dbReference type="GO" id="GO:0030552">
    <property type="term" value="F:cAMP binding"/>
    <property type="evidence" value="ECO:0007669"/>
    <property type="project" value="UniProtKB-KW"/>
</dbReference>
<dbReference type="PROSITE" id="PS50042">
    <property type="entry name" value="CNMP_BINDING_3"/>
    <property type="match status" value="2"/>
</dbReference>
<organism evidence="9">
    <name type="scientific">Alexandrium monilatum</name>
    <dbReference type="NCBI Taxonomy" id="311494"/>
    <lineage>
        <taxon>Eukaryota</taxon>
        <taxon>Sar</taxon>
        <taxon>Alveolata</taxon>
        <taxon>Dinophyceae</taxon>
        <taxon>Gonyaulacales</taxon>
        <taxon>Pyrocystaceae</taxon>
        <taxon>Alexandrium</taxon>
    </lineage>
</organism>
<evidence type="ECO:0000256" key="1">
    <source>
        <dbReference type="ARBA" id="ARBA00005753"/>
    </source>
</evidence>
<evidence type="ECO:0000256" key="7">
    <source>
        <dbReference type="PIRSR" id="PIRSR000548-1"/>
    </source>
</evidence>
<dbReference type="EMBL" id="HBNR01040833">
    <property type="protein sequence ID" value="CAE4599489.1"/>
    <property type="molecule type" value="Transcribed_RNA"/>
</dbReference>
<dbReference type="InterPro" id="IPR014710">
    <property type="entry name" value="RmlC-like_jellyroll"/>
</dbReference>
<dbReference type="Gene3D" id="2.60.120.10">
    <property type="entry name" value="Jelly Rolls"/>
    <property type="match status" value="2"/>
</dbReference>
<dbReference type="GO" id="GO:0004862">
    <property type="term" value="F:cAMP-dependent protein kinase inhibitor activity"/>
    <property type="evidence" value="ECO:0007669"/>
    <property type="project" value="TreeGrafter"/>
</dbReference>
<accession>A0A7S4V019</accession>
<name>A0A7S4V019_9DINO</name>
<feature type="binding site" evidence="7">
    <location>
        <position position="277"/>
    </location>
    <ligand>
        <name>3',5'-cyclic AMP</name>
        <dbReference type="ChEBI" id="CHEBI:58165"/>
        <label>2</label>
    </ligand>
</feature>
<dbReference type="GO" id="GO:0034236">
    <property type="term" value="F:protein kinase A catalytic subunit binding"/>
    <property type="evidence" value="ECO:0007669"/>
    <property type="project" value="TreeGrafter"/>
</dbReference>
<protein>
    <recommendedName>
        <fullName evidence="8">Cyclic nucleotide-binding domain-containing protein</fullName>
    </recommendedName>
</protein>
<feature type="domain" description="Cyclic nucleotide-binding" evidence="8">
    <location>
        <begin position="207"/>
        <end position="328"/>
    </location>
</feature>
<feature type="domain" description="Cyclic nucleotide-binding" evidence="8">
    <location>
        <begin position="75"/>
        <end position="204"/>
    </location>
</feature>
<evidence type="ECO:0000256" key="3">
    <source>
        <dbReference type="ARBA" id="ARBA00022566"/>
    </source>
</evidence>
<dbReference type="CDD" id="cd00038">
    <property type="entry name" value="CAP_ED"/>
    <property type="match status" value="2"/>
</dbReference>
<dbReference type="SUPFAM" id="SSF51206">
    <property type="entry name" value="cAMP-binding domain-like"/>
    <property type="match status" value="2"/>
</dbReference>
<keyword evidence="4" id="KW-0677">Repeat</keyword>
<sequence length="334" mass="36860">MTEYEEQQEVTAEYMAIEQEKIAIQQGRSRRAGVAAESVAPEKIHDYKKPVFPKDDTTKARIRTTLKENDKMKVLFGHLEGEPLNDVINAFDTKDVKEGEDIIKQGEEGDCLYIIAEGSVDIFVARPGPDGKVAPGDRGAQVVTFSSGALFGELALMYNAPRAATVCAASPTVSLWVLAAQDFKMLLAQSSQAQYAKYEGWLSNVELLKKLNHFELSKLADVLESECFDNNEDIIKQGSPGEKFYILEDGEAAAYIHGADGEKEVKKYEKQGDYFGEIALITSDTRKATVRATGSGCSVVSLSKEDFNSILGPISDILKDEVDNYPQYADFLRK</sequence>
<keyword evidence="6 7" id="KW-0114">cAMP</keyword>
<feature type="binding site" evidence="7">
    <location>
        <position position="153"/>
    </location>
    <ligand>
        <name>3',5'-cyclic AMP</name>
        <dbReference type="ChEBI" id="CHEBI:58165"/>
        <label>1</label>
    </ligand>
</feature>
<dbReference type="GO" id="GO:0005952">
    <property type="term" value="C:cAMP-dependent protein kinase complex"/>
    <property type="evidence" value="ECO:0007669"/>
    <property type="project" value="InterPro"/>
</dbReference>
<evidence type="ECO:0000256" key="2">
    <source>
        <dbReference type="ARBA" id="ARBA00022553"/>
    </source>
</evidence>
<dbReference type="Pfam" id="PF00027">
    <property type="entry name" value="cNMP_binding"/>
    <property type="match status" value="2"/>
</dbReference>
<dbReference type="PROSITE" id="PS00889">
    <property type="entry name" value="CNMP_BINDING_2"/>
    <property type="match status" value="1"/>
</dbReference>
<evidence type="ECO:0000256" key="5">
    <source>
        <dbReference type="ARBA" id="ARBA00022741"/>
    </source>
</evidence>
<dbReference type="InterPro" id="IPR018490">
    <property type="entry name" value="cNMP-bd_dom_sf"/>
</dbReference>
<keyword evidence="2" id="KW-0597">Phosphoprotein</keyword>
<feature type="binding site" evidence="7">
    <location>
        <position position="162"/>
    </location>
    <ligand>
        <name>3',5'-cyclic AMP</name>
        <dbReference type="ChEBI" id="CHEBI:58165"/>
        <label>1</label>
    </ligand>
</feature>
<comment type="similarity">
    <text evidence="1">Belongs to the cAMP-dependent kinase regulatory chain family.</text>
</comment>
<keyword evidence="3 7" id="KW-0116">cAMP-binding</keyword>
<gene>
    <name evidence="9" type="ORF">AMON00008_LOCUS28304</name>
</gene>
<dbReference type="InterPro" id="IPR000595">
    <property type="entry name" value="cNMP-bd_dom"/>
</dbReference>
<evidence type="ECO:0000313" key="9">
    <source>
        <dbReference type="EMBL" id="CAE4599489.1"/>
    </source>
</evidence>
<dbReference type="PANTHER" id="PTHR11635">
    <property type="entry name" value="CAMP-DEPENDENT PROTEIN KINASE REGULATORY CHAIN"/>
    <property type="match status" value="1"/>
</dbReference>
<dbReference type="InterPro" id="IPR018488">
    <property type="entry name" value="cNMP-bd_CS"/>
</dbReference>
<dbReference type="PRINTS" id="PR00103">
    <property type="entry name" value="CAMPKINASE"/>
</dbReference>
<dbReference type="PIRSF" id="PIRSF000548">
    <property type="entry name" value="PK_regulatory"/>
    <property type="match status" value="1"/>
</dbReference>
<dbReference type="PANTHER" id="PTHR11635:SF152">
    <property type="entry name" value="CAMP-DEPENDENT PROTEIN KINASE TYPE I REGULATORY SUBUNIT-RELATED"/>
    <property type="match status" value="1"/>
</dbReference>
<dbReference type="AlphaFoldDB" id="A0A7S4V019"/>
<evidence type="ECO:0000259" key="8">
    <source>
        <dbReference type="PROSITE" id="PS50042"/>
    </source>
</evidence>
<reference evidence="9" key="1">
    <citation type="submission" date="2021-01" db="EMBL/GenBank/DDBJ databases">
        <authorList>
            <person name="Corre E."/>
            <person name="Pelletier E."/>
            <person name="Niang G."/>
            <person name="Scheremetjew M."/>
            <person name="Finn R."/>
            <person name="Kale V."/>
            <person name="Holt S."/>
            <person name="Cochrane G."/>
            <person name="Meng A."/>
            <person name="Brown T."/>
            <person name="Cohen L."/>
        </authorList>
    </citation>
    <scope>NUCLEOTIDE SEQUENCE</scope>
    <source>
        <strain evidence="9">CCMP3105</strain>
    </source>
</reference>
<proteinExistence type="inferred from homology"/>
<dbReference type="InterPro" id="IPR050503">
    <property type="entry name" value="cAMP-dep_PK_reg_su-like"/>
</dbReference>